<reference evidence="3" key="1">
    <citation type="journal article" date="2013" name="Science">
        <title>Comparative analysis of bat genomes provides insight into the evolution of flight and immunity.</title>
        <authorList>
            <person name="Zhang G."/>
            <person name="Cowled C."/>
            <person name="Shi Z."/>
            <person name="Huang Z."/>
            <person name="Bishop-Lilly K.A."/>
            <person name="Fang X."/>
            <person name="Wynne J.W."/>
            <person name="Xiong Z."/>
            <person name="Baker M.L."/>
            <person name="Zhao W."/>
            <person name="Tachedjian M."/>
            <person name="Zhu Y."/>
            <person name="Zhou P."/>
            <person name="Jiang X."/>
            <person name="Ng J."/>
            <person name="Yang L."/>
            <person name="Wu L."/>
            <person name="Xiao J."/>
            <person name="Feng Y."/>
            <person name="Chen Y."/>
            <person name="Sun X."/>
            <person name="Zhang Y."/>
            <person name="Marsh G.A."/>
            <person name="Crameri G."/>
            <person name="Broder C.C."/>
            <person name="Frey K.G."/>
            <person name="Wang L.F."/>
            <person name="Wang J."/>
        </authorList>
    </citation>
    <scope>NUCLEOTIDE SEQUENCE [LARGE SCALE GENOMIC DNA]</scope>
</reference>
<sequence>MPKDLVLQPGPKKGLGPVQRPRYGCMWREPGSQTRTPIGKARQQPPFPHSPFREQFNWGYPSNCRHHHRHRSGC</sequence>
<dbReference type="Proteomes" id="UP000010552">
    <property type="component" value="Unassembled WGS sequence"/>
</dbReference>
<evidence type="ECO:0000256" key="1">
    <source>
        <dbReference type="SAM" id="MobiDB-lite"/>
    </source>
</evidence>
<proteinExistence type="predicted"/>
<feature type="region of interest" description="Disordered" evidence="1">
    <location>
        <begin position="1"/>
        <end position="52"/>
    </location>
</feature>
<evidence type="ECO:0000313" key="3">
    <source>
        <dbReference type="Proteomes" id="UP000010552"/>
    </source>
</evidence>
<accession>L5K0M8</accession>
<evidence type="ECO:0000313" key="2">
    <source>
        <dbReference type="EMBL" id="ELK05249.1"/>
    </source>
</evidence>
<organism evidence="2 3">
    <name type="scientific">Pteropus alecto</name>
    <name type="common">Black flying fox</name>
    <dbReference type="NCBI Taxonomy" id="9402"/>
    <lineage>
        <taxon>Eukaryota</taxon>
        <taxon>Metazoa</taxon>
        <taxon>Chordata</taxon>
        <taxon>Craniata</taxon>
        <taxon>Vertebrata</taxon>
        <taxon>Euteleostomi</taxon>
        <taxon>Mammalia</taxon>
        <taxon>Eutheria</taxon>
        <taxon>Laurasiatheria</taxon>
        <taxon>Chiroptera</taxon>
        <taxon>Yinpterochiroptera</taxon>
        <taxon>Pteropodoidea</taxon>
        <taxon>Pteropodidae</taxon>
        <taxon>Pteropodinae</taxon>
        <taxon>Pteropus</taxon>
    </lineage>
</organism>
<dbReference type="AlphaFoldDB" id="L5K0M8"/>
<dbReference type="EMBL" id="KB031042">
    <property type="protein sequence ID" value="ELK05249.1"/>
    <property type="molecule type" value="Genomic_DNA"/>
</dbReference>
<gene>
    <name evidence="2" type="ORF">PAL_GLEAN10023277</name>
</gene>
<name>L5K0M8_PTEAL</name>
<protein>
    <submittedName>
        <fullName evidence="2">Uncharacterized protein</fullName>
    </submittedName>
</protein>
<dbReference type="InParanoid" id="L5K0M8"/>
<keyword evidence="3" id="KW-1185">Reference proteome</keyword>